<feature type="compositionally biased region" description="Basic and acidic residues" evidence="1">
    <location>
        <begin position="75"/>
        <end position="91"/>
    </location>
</feature>
<reference evidence="2 3" key="1">
    <citation type="journal article" date="2012" name="New Phytol.">
        <title>Insight into trade-off between wood decay and parasitism from the genome of a fungal forest pathogen.</title>
        <authorList>
            <person name="Olson A."/>
            <person name="Aerts A."/>
            <person name="Asiegbu F."/>
            <person name="Belbahri L."/>
            <person name="Bouzid O."/>
            <person name="Broberg A."/>
            <person name="Canback B."/>
            <person name="Coutinho P.M."/>
            <person name="Cullen D."/>
            <person name="Dalman K."/>
            <person name="Deflorio G."/>
            <person name="van Diepen L.T."/>
            <person name="Dunand C."/>
            <person name="Duplessis S."/>
            <person name="Durling M."/>
            <person name="Gonthier P."/>
            <person name="Grimwood J."/>
            <person name="Fossdal C.G."/>
            <person name="Hansson D."/>
            <person name="Henrissat B."/>
            <person name="Hietala A."/>
            <person name="Himmelstrand K."/>
            <person name="Hoffmeister D."/>
            <person name="Hogberg N."/>
            <person name="James T.Y."/>
            <person name="Karlsson M."/>
            <person name="Kohler A."/>
            <person name="Kues U."/>
            <person name="Lee Y.H."/>
            <person name="Lin Y.C."/>
            <person name="Lind M."/>
            <person name="Lindquist E."/>
            <person name="Lombard V."/>
            <person name="Lucas S."/>
            <person name="Lunden K."/>
            <person name="Morin E."/>
            <person name="Murat C."/>
            <person name="Park J."/>
            <person name="Raffaello T."/>
            <person name="Rouze P."/>
            <person name="Salamov A."/>
            <person name="Schmutz J."/>
            <person name="Solheim H."/>
            <person name="Stahlberg J."/>
            <person name="Velez H."/>
            <person name="de Vries R.P."/>
            <person name="Wiebenga A."/>
            <person name="Woodward S."/>
            <person name="Yakovlev I."/>
            <person name="Garbelotto M."/>
            <person name="Martin F."/>
            <person name="Grigoriev I.V."/>
            <person name="Stenlid J."/>
        </authorList>
    </citation>
    <scope>NUCLEOTIDE SEQUENCE [LARGE SCALE GENOMIC DNA]</scope>
    <source>
        <strain evidence="2 3">TC 32-1</strain>
    </source>
</reference>
<dbReference type="HOGENOM" id="CLU_444846_0_0_1"/>
<dbReference type="Proteomes" id="UP000030671">
    <property type="component" value="Unassembled WGS sequence"/>
</dbReference>
<dbReference type="GeneID" id="20666544"/>
<dbReference type="InParanoid" id="W4K1B0"/>
<gene>
    <name evidence="2" type="ORF">HETIRDRAFT_117243</name>
</gene>
<feature type="region of interest" description="Disordered" evidence="1">
    <location>
        <begin position="65"/>
        <end position="131"/>
    </location>
</feature>
<name>W4K1B0_HETIT</name>
<protein>
    <submittedName>
        <fullName evidence="2">Uncharacterized protein</fullName>
    </submittedName>
</protein>
<evidence type="ECO:0000313" key="2">
    <source>
        <dbReference type="EMBL" id="ETW79618.1"/>
    </source>
</evidence>
<feature type="compositionally biased region" description="Acidic residues" evidence="1">
    <location>
        <begin position="104"/>
        <end position="115"/>
    </location>
</feature>
<organism evidence="2 3">
    <name type="scientific">Heterobasidion irregulare (strain TC 32-1)</name>
    <dbReference type="NCBI Taxonomy" id="747525"/>
    <lineage>
        <taxon>Eukaryota</taxon>
        <taxon>Fungi</taxon>
        <taxon>Dikarya</taxon>
        <taxon>Basidiomycota</taxon>
        <taxon>Agaricomycotina</taxon>
        <taxon>Agaricomycetes</taxon>
        <taxon>Russulales</taxon>
        <taxon>Bondarzewiaceae</taxon>
        <taxon>Heterobasidion</taxon>
        <taxon>Heterobasidion annosum species complex</taxon>
    </lineage>
</organism>
<evidence type="ECO:0000313" key="3">
    <source>
        <dbReference type="Proteomes" id="UP000030671"/>
    </source>
</evidence>
<dbReference type="RefSeq" id="XP_009548186.1">
    <property type="nucleotide sequence ID" value="XM_009549891.1"/>
</dbReference>
<dbReference type="AlphaFoldDB" id="W4K1B0"/>
<dbReference type="KEGG" id="hir:HETIRDRAFT_117243"/>
<evidence type="ECO:0000256" key="1">
    <source>
        <dbReference type="SAM" id="MobiDB-lite"/>
    </source>
</evidence>
<feature type="region of interest" description="Disordered" evidence="1">
    <location>
        <begin position="356"/>
        <end position="431"/>
    </location>
</feature>
<proteinExistence type="predicted"/>
<keyword evidence="3" id="KW-1185">Reference proteome</keyword>
<accession>W4K1B0</accession>
<sequence length="614" mass="64365">MEGIGDRGGVGDGMERAGVRLRVHCGRSECVRGVILALVRRLAEAGEARDLEAREARDEGLRVLDAAEGGGARGEAGEEGARDGEVVCGERDEVEQGAARGEADGDDEGRDEDLEVGARGEEAEEGVPAHVPAVAGVGVRAEVEVDAADPPAAGGCAGCGGCAEAGKERGDVGVVAEKEDVVEELVCEGVELARGEGEGALGGEGGGEGGVEGAAVLVEDVLGGGVEGVGDEGGVAEDVAQDFGGQECEHDERERWLLWDGTRCLRVRLRVRGRLLSAFPALLSEDRPSARRSLPVAAQLPCPTAPESAGHVNTVNLDDHFLRLLEGYTYWHERFLARAGLTGLNARISMRRPSIHIYQPSGSPKHARSTQPDAVRRLSGPSTAHLADPAETCRTARSGKRDPRLSHSRRRTLRATPRPPVAGRLRLGEGRAAPTIHIPRRPTRFARPHAPRGNLMGAADGAHEVLASSCAADAASCPESQPHFCDPRPTAHGARDPAGNGGVDANTQTRRVLAAQSARISRCRDMQLGRARKLVIDDVGRIHDHGPLLELILVGVDGHAAGIIVSAQLSRSPDRGAMLSHEPPFSQAAPISAYALFGVLVNAIEYSLGAVAPP</sequence>
<dbReference type="EMBL" id="KI925460">
    <property type="protein sequence ID" value="ETW79618.1"/>
    <property type="molecule type" value="Genomic_DNA"/>
</dbReference>